<organism evidence="2 3">
    <name type="scientific">Podospora didyma</name>
    <dbReference type="NCBI Taxonomy" id="330526"/>
    <lineage>
        <taxon>Eukaryota</taxon>
        <taxon>Fungi</taxon>
        <taxon>Dikarya</taxon>
        <taxon>Ascomycota</taxon>
        <taxon>Pezizomycotina</taxon>
        <taxon>Sordariomycetes</taxon>
        <taxon>Sordariomycetidae</taxon>
        <taxon>Sordariales</taxon>
        <taxon>Podosporaceae</taxon>
        <taxon>Podospora</taxon>
    </lineage>
</organism>
<proteinExistence type="predicted"/>
<dbReference type="AlphaFoldDB" id="A0AAE0K4N7"/>
<feature type="compositionally biased region" description="Basic residues" evidence="1">
    <location>
        <begin position="96"/>
        <end position="111"/>
    </location>
</feature>
<dbReference type="Proteomes" id="UP001285441">
    <property type="component" value="Unassembled WGS sequence"/>
</dbReference>
<feature type="region of interest" description="Disordered" evidence="1">
    <location>
        <begin position="89"/>
        <end position="129"/>
    </location>
</feature>
<sequence length="213" mass="23329">MFHTLVRLVCRFSRGEDGGEHDEALGGTLGGLGSYGTSPAPQPEGRKKWNSGVKHGEASTCSYPAQAVELPSIALVSSGLLSAQLPSCLRSEQQKRTRPRVAVHTYPRRRGSSRDKASGRPENAQPRERQTCRLLGAKRNLPVVGRRQLRACSGPSSRPHESAEHRSNEQSLCNCRSSCEWARCRAPSRQTALAACLEFLSRGIDAPDWIQPM</sequence>
<accession>A0AAE0K4N7</accession>
<dbReference type="EMBL" id="JAULSW010000009">
    <property type="protein sequence ID" value="KAK3369981.1"/>
    <property type="molecule type" value="Genomic_DNA"/>
</dbReference>
<name>A0AAE0K4N7_9PEZI</name>
<gene>
    <name evidence="2" type="ORF">B0H63DRAFT_305131</name>
</gene>
<evidence type="ECO:0000256" key="1">
    <source>
        <dbReference type="SAM" id="MobiDB-lite"/>
    </source>
</evidence>
<reference evidence="2" key="1">
    <citation type="journal article" date="2023" name="Mol. Phylogenet. Evol.">
        <title>Genome-scale phylogeny and comparative genomics of the fungal order Sordariales.</title>
        <authorList>
            <person name="Hensen N."/>
            <person name="Bonometti L."/>
            <person name="Westerberg I."/>
            <person name="Brannstrom I.O."/>
            <person name="Guillou S."/>
            <person name="Cros-Aarteil S."/>
            <person name="Calhoun S."/>
            <person name="Haridas S."/>
            <person name="Kuo A."/>
            <person name="Mondo S."/>
            <person name="Pangilinan J."/>
            <person name="Riley R."/>
            <person name="LaButti K."/>
            <person name="Andreopoulos B."/>
            <person name="Lipzen A."/>
            <person name="Chen C."/>
            <person name="Yan M."/>
            <person name="Daum C."/>
            <person name="Ng V."/>
            <person name="Clum A."/>
            <person name="Steindorff A."/>
            <person name="Ohm R.A."/>
            <person name="Martin F."/>
            <person name="Silar P."/>
            <person name="Natvig D.O."/>
            <person name="Lalanne C."/>
            <person name="Gautier V."/>
            <person name="Ament-Velasquez S.L."/>
            <person name="Kruys A."/>
            <person name="Hutchinson M.I."/>
            <person name="Powell A.J."/>
            <person name="Barry K."/>
            <person name="Miller A.N."/>
            <person name="Grigoriev I.V."/>
            <person name="Debuchy R."/>
            <person name="Gladieux P."/>
            <person name="Hiltunen Thoren M."/>
            <person name="Johannesson H."/>
        </authorList>
    </citation>
    <scope>NUCLEOTIDE SEQUENCE</scope>
    <source>
        <strain evidence="2">CBS 232.78</strain>
    </source>
</reference>
<evidence type="ECO:0000313" key="3">
    <source>
        <dbReference type="Proteomes" id="UP001285441"/>
    </source>
</evidence>
<protein>
    <submittedName>
        <fullName evidence="2">Uncharacterized protein</fullName>
    </submittedName>
</protein>
<keyword evidence="3" id="KW-1185">Reference proteome</keyword>
<comment type="caution">
    <text evidence="2">The sequence shown here is derived from an EMBL/GenBank/DDBJ whole genome shotgun (WGS) entry which is preliminary data.</text>
</comment>
<feature type="compositionally biased region" description="Basic and acidic residues" evidence="1">
    <location>
        <begin position="112"/>
        <end position="129"/>
    </location>
</feature>
<feature type="region of interest" description="Disordered" evidence="1">
    <location>
        <begin position="17"/>
        <end position="56"/>
    </location>
</feature>
<reference evidence="2" key="2">
    <citation type="submission" date="2023-06" db="EMBL/GenBank/DDBJ databases">
        <authorList>
            <consortium name="Lawrence Berkeley National Laboratory"/>
            <person name="Haridas S."/>
            <person name="Hensen N."/>
            <person name="Bonometti L."/>
            <person name="Westerberg I."/>
            <person name="Brannstrom I.O."/>
            <person name="Guillou S."/>
            <person name="Cros-Aarteil S."/>
            <person name="Calhoun S."/>
            <person name="Kuo A."/>
            <person name="Mondo S."/>
            <person name="Pangilinan J."/>
            <person name="Riley R."/>
            <person name="LaButti K."/>
            <person name="Andreopoulos B."/>
            <person name="Lipzen A."/>
            <person name="Chen C."/>
            <person name="Yanf M."/>
            <person name="Daum C."/>
            <person name="Ng V."/>
            <person name="Clum A."/>
            <person name="Steindorff A."/>
            <person name="Ohm R."/>
            <person name="Martin F."/>
            <person name="Silar P."/>
            <person name="Natvig D."/>
            <person name="Lalanne C."/>
            <person name="Gautier V."/>
            <person name="Ament-velasquez S.L."/>
            <person name="Kruys A."/>
            <person name="Hutchinson M.I."/>
            <person name="Powell A.J."/>
            <person name="Barry K."/>
            <person name="Miller A.N."/>
            <person name="Grigoriev I.V."/>
            <person name="Debuchy R."/>
            <person name="Gladieux P."/>
            <person name="Thoren M.H."/>
            <person name="Johannesson H."/>
        </authorList>
    </citation>
    <scope>NUCLEOTIDE SEQUENCE</scope>
    <source>
        <strain evidence="2">CBS 232.78</strain>
    </source>
</reference>
<evidence type="ECO:0000313" key="2">
    <source>
        <dbReference type="EMBL" id="KAK3369981.1"/>
    </source>
</evidence>